<dbReference type="SUPFAM" id="SSF88697">
    <property type="entry name" value="PUA domain-like"/>
    <property type="match status" value="1"/>
</dbReference>
<accession>A0AAJ1R9X6</accession>
<dbReference type="Gene3D" id="3.10.400.10">
    <property type="entry name" value="Sulfate adenylyltransferase"/>
    <property type="match status" value="1"/>
</dbReference>
<dbReference type="Pfam" id="PF04266">
    <property type="entry name" value="ASCH"/>
    <property type="match status" value="1"/>
</dbReference>
<evidence type="ECO:0000313" key="3">
    <source>
        <dbReference type="EMBL" id="QAS69528.1"/>
    </source>
</evidence>
<reference evidence="3 4" key="1">
    <citation type="journal article" date="2019" name="Syst. Appl. Microbiol.">
        <title>Oenococcus sicerae sp. nov., isolated from French cider.</title>
        <authorList>
            <person name="Cousin F.J."/>
            <person name="Le Guellec R."/>
            <person name="Chagnot C."/>
            <person name="Goux D."/>
            <person name="Dalmasso M."/>
            <person name="Laplace J.M."/>
            <person name="Cretenet M."/>
        </authorList>
    </citation>
    <scope>NUCLEOTIDE SEQUENCE [LARGE SCALE GENOMIC DNA]</scope>
    <source>
        <strain evidence="3 4">UCMA 15228</strain>
    </source>
</reference>
<gene>
    <name evidence="3" type="ORF">DLJ48_02815</name>
    <name evidence="2" type="ORF">EVC35_05465</name>
</gene>
<evidence type="ECO:0000313" key="2">
    <source>
        <dbReference type="EMBL" id="MDN6900452.1"/>
    </source>
</evidence>
<dbReference type="EMBL" id="SDWY01000003">
    <property type="protein sequence ID" value="MDN6900452.1"/>
    <property type="molecule type" value="Genomic_DNA"/>
</dbReference>
<keyword evidence="4" id="KW-1185">Reference proteome</keyword>
<dbReference type="PANTHER" id="PTHR39203:SF1">
    <property type="entry name" value="CYTOPLASMIC PROTEIN"/>
    <property type="match status" value="1"/>
</dbReference>
<feature type="domain" description="ASCH" evidence="1">
    <location>
        <begin position="29"/>
        <end position="151"/>
    </location>
</feature>
<dbReference type="PANTHER" id="PTHR39203">
    <property type="entry name" value="CYTOPLASMIC PROTEIN-RELATED"/>
    <property type="match status" value="1"/>
</dbReference>
<dbReference type="CDD" id="cd06553">
    <property type="entry name" value="ASCH_Ef3133_like"/>
    <property type="match status" value="1"/>
</dbReference>
<dbReference type="InterPro" id="IPR015947">
    <property type="entry name" value="PUA-like_sf"/>
</dbReference>
<reference evidence="2" key="2">
    <citation type="submission" date="2019-01" db="EMBL/GenBank/DDBJ databases">
        <title>Oenococcus sicerae UCMA17102.</title>
        <authorList>
            <person name="Cousin F.J."/>
            <person name="Le Guellec R."/>
            <person name="Cretenet M."/>
        </authorList>
    </citation>
    <scope>NUCLEOTIDE SEQUENCE</scope>
    <source>
        <strain evidence="2">UCMA17102</strain>
    </source>
</reference>
<reference evidence="3" key="3">
    <citation type="submission" date="2020-01" db="EMBL/GenBank/DDBJ databases">
        <authorList>
            <person name="Cousin F.J."/>
            <person name="Le Guellec R."/>
            <person name="Cretenet M."/>
        </authorList>
    </citation>
    <scope>NUCLEOTIDE SEQUENCE</scope>
    <source>
        <strain evidence="3">UCMA 15228</strain>
    </source>
</reference>
<name>A0AAJ1R9X6_9LACO</name>
<dbReference type="InterPro" id="IPR007374">
    <property type="entry name" value="ASCH_domain"/>
</dbReference>
<dbReference type="Proteomes" id="UP000286907">
    <property type="component" value="Chromosome"/>
</dbReference>
<sequence>MQEKIIEQFWQRAKKAAEIVSDAGYQSCFAFGDDDILADELGQLVASGVKTATASGYESYAIQHEPLPATGGFDIVLGSQRPLAVISNELVSVVKFADVDAQQAYLEGEGDRSLAYWRQVHEAFFKEDFKADGLTFSYDSDIVLERFRLVYAEGHR</sequence>
<organism evidence="2 5">
    <name type="scientific">Oenococcus sicerae</name>
    <dbReference type="NCBI Taxonomy" id="2203724"/>
    <lineage>
        <taxon>Bacteria</taxon>
        <taxon>Bacillati</taxon>
        <taxon>Bacillota</taxon>
        <taxon>Bacilli</taxon>
        <taxon>Lactobacillales</taxon>
        <taxon>Lactobacillaceae</taxon>
        <taxon>Oenococcus</taxon>
    </lineage>
</organism>
<proteinExistence type="predicted"/>
<evidence type="ECO:0000313" key="4">
    <source>
        <dbReference type="Proteomes" id="UP000286907"/>
    </source>
</evidence>
<dbReference type="AlphaFoldDB" id="A0AAJ1R9X6"/>
<dbReference type="PIRSF" id="PIRSF021320">
    <property type="entry name" value="DUF984"/>
    <property type="match status" value="1"/>
</dbReference>
<protein>
    <submittedName>
        <fullName evidence="2">ASCH domain-containing protein</fullName>
    </submittedName>
</protein>
<dbReference type="InterPro" id="IPR009326">
    <property type="entry name" value="DUF984"/>
</dbReference>
<dbReference type="RefSeq" id="WP_128685720.1">
    <property type="nucleotide sequence ID" value="NZ_CP029684.2"/>
</dbReference>
<dbReference type="SMART" id="SM01022">
    <property type="entry name" value="ASCH"/>
    <property type="match status" value="1"/>
</dbReference>
<evidence type="ECO:0000313" key="5">
    <source>
        <dbReference type="Proteomes" id="UP001167919"/>
    </source>
</evidence>
<dbReference type="Proteomes" id="UP001167919">
    <property type="component" value="Unassembled WGS sequence"/>
</dbReference>
<dbReference type="EMBL" id="CP029684">
    <property type="protein sequence ID" value="QAS69528.1"/>
    <property type="molecule type" value="Genomic_DNA"/>
</dbReference>
<evidence type="ECO:0000259" key="1">
    <source>
        <dbReference type="SMART" id="SM01022"/>
    </source>
</evidence>